<dbReference type="AlphaFoldDB" id="A3SN15"/>
<evidence type="ECO:0008006" key="4">
    <source>
        <dbReference type="Google" id="ProtNLM"/>
    </source>
</evidence>
<dbReference type="eggNOG" id="COG1196">
    <property type="taxonomic scope" value="Bacteria"/>
</dbReference>
<dbReference type="Proteomes" id="UP000005954">
    <property type="component" value="Unassembled WGS sequence"/>
</dbReference>
<dbReference type="RefSeq" id="WP_009814680.1">
    <property type="nucleotide sequence ID" value="NZ_CH724156.1"/>
</dbReference>
<dbReference type="EMBL" id="AALY01000002">
    <property type="protein sequence ID" value="EAP75855.1"/>
    <property type="molecule type" value="Genomic_DNA"/>
</dbReference>
<keyword evidence="3" id="KW-1185">Reference proteome</keyword>
<accession>A3SN15</accession>
<evidence type="ECO:0000313" key="3">
    <source>
        <dbReference type="Proteomes" id="UP000005954"/>
    </source>
</evidence>
<keyword evidence="1" id="KW-0175">Coiled coil</keyword>
<proteinExistence type="predicted"/>
<name>A3SN15_ROSNI</name>
<organism evidence="2 3">
    <name type="scientific">Roseovarius nubinhibens (strain ATCC BAA-591 / DSM 15170 / ISM)</name>
    <dbReference type="NCBI Taxonomy" id="89187"/>
    <lineage>
        <taxon>Bacteria</taxon>
        <taxon>Pseudomonadati</taxon>
        <taxon>Pseudomonadota</taxon>
        <taxon>Alphaproteobacteria</taxon>
        <taxon>Rhodobacterales</taxon>
        <taxon>Roseobacteraceae</taxon>
        <taxon>Roseovarius</taxon>
    </lineage>
</organism>
<reference evidence="2 3" key="1">
    <citation type="submission" date="2005-12" db="EMBL/GenBank/DDBJ databases">
        <authorList>
            <person name="Moran M.A."/>
            <person name="Ferriera S."/>
            <person name="Johnson J."/>
            <person name="Kravitz S."/>
            <person name="Halpern A."/>
            <person name="Remington K."/>
            <person name="Beeson K."/>
            <person name="Tran B."/>
            <person name="Rogers Y.-H."/>
            <person name="Friedman R."/>
            <person name="Venter J.C."/>
        </authorList>
    </citation>
    <scope>NUCLEOTIDE SEQUENCE [LARGE SCALE GENOMIC DNA]</scope>
    <source>
        <strain evidence="3">ATCC BAA-591 / DSM 15170 / ISM</strain>
    </source>
</reference>
<sequence length="184" mass="19534">MSDIDALQGRIMAALDRIGQGLDGLEQQGGTAGGDDELAQLKQALEDEKLVTAQLEERNKTLSQRLKELEAADSAASSERKAGEAARKDALRKLDAELQSLRLANQQLRDNNAALREANQTGVIEPHLINKSMMAELNGLRAARAADEAEMKTILTELEGALGAGAVAAVTDDASNGDARTEEA</sequence>
<evidence type="ECO:0000256" key="1">
    <source>
        <dbReference type="SAM" id="Coils"/>
    </source>
</evidence>
<dbReference type="STRING" id="89187.ISM_13355"/>
<dbReference type="HOGENOM" id="CLU_125464_0_0_5"/>
<dbReference type="OrthoDB" id="7871100at2"/>
<evidence type="ECO:0000313" key="2">
    <source>
        <dbReference type="EMBL" id="EAP75855.1"/>
    </source>
</evidence>
<comment type="caution">
    <text evidence="2">The sequence shown here is derived from an EMBL/GenBank/DDBJ whole genome shotgun (WGS) entry which is preliminary data.</text>
</comment>
<protein>
    <recommendedName>
        <fullName evidence="4">Colicin transporter</fullName>
    </recommendedName>
</protein>
<gene>
    <name evidence="2" type="ORF">ISM_13355</name>
</gene>
<feature type="coiled-coil region" evidence="1">
    <location>
        <begin position="38"/>
        <end position="121"/>
    </location>
</feature>